<name>N0BJV5_9EURY</name>
<dbReference type="GeneID" id="15392409"/>
<accession>N0BJV5</accession>
<evidence type="ECO:0000313" key="2">
    <source>
        <dbReference type="Proteomes" id="UP000013307"/>
    </source>
</evidence>
<dbReference type="KEGG" id="ast:Asulf_00768"/>
<dbReference type="PANTHER" id="PTHR33969:SF2">
    <property type="entry name" value="SEGREGATION AND CONDENSATION PROTEIN A"/>
    <property type="match status" value="1"/>
</dbReference>
<dbReference type="Proteomes" id="UP000013307">
    <property type="component" value="Chromosome"/>
</dbReference>
<dbReference type="PANTHER" id="PTHR33969">
    <property type="entry name" value="SEGREGATION AND CONDENSATION PROTEIN A"/>
    <property type="match status" value="1"/>
</dbReference>
<dbReference type="RefSeq" id="WP_015590380.1">
    <property type="nucleotide sequence ID" value="NC_021169.1"/>
</dbReference>
<reference evidence="1 2" key="1">
    <citation type="journal article" date="2013" name="Genome Announc.">
        <title>Complete Genome Sequence of the Thermophilic and Facultatively Chemolithoautotrophic Sulfate Reducer Archaeoglobus sulfaticallidus Strain PM70-1T.</title>
        <authorList>
            <person name="Stokke R."/>
            <person name="Hocking W.P."/>
            <person name="Steinsbu B.O."/>
            <person name="Steen I.H."/>
        </authorList>
    </citation>
    <scope>NUCLEOTIDE SEQUENCE [LARGE SCALE GENOMIC DNA]</scope>
    <source>
        <strain evidence="1">PM70-1</strain>
    </source>
</reference>
<protein>
    <submittedName>
        <fullName evidence="1">Condensin subunit ScpA</fullName>
    </submittedName>
</protein>
<dbReference type="EMBL" id="CP005290">
    <property type="protein sequence ID" value="AGK60781.1"/>
    <property type="molecule type" value="Genomic_DNA"/>
</dbReference>
<evidence type="ECO:0000313" key="1">
    <source>
        <dbReference type="EMBL" id="AGK60781.1"/>
    </source>
</evidence>
<keyword evidence="2" id="KW-1185">Reference proteome</keyword>
<dbReference type="AlphaFoldDB" id="N0BJV5"/>
<proteinExistence type="predicted"/>
<dbReference type="InterPro" id="IPR023093">
    <property type="entry name" value="ScpA-like_C"/>
</dbReference>
<dbReference type="InterPro" id="IPR003768">
    <property type="entry name" value="ScpA"/>
</dbReference>
<dbReference type="eggNOG" id="arCOG02610">
    <property type="taxonomic scope" value="Archaea"/>
</dbReference>
<sequence>MTPENLEDPIELLVEMAKRGEIDPWNIDVIDVASKFLEKLEKAQKLDLRISGRVLLYAAILVRMKAEILANEALMTRGGAEEEVEEESYIPDEIDFDTFPFDFDEKPSERPDKKETENYDLPKRRTVRRFTTLDDLIKELEMAERVERRKRVRKKVVREVEDPLKVPHEENIEETLIRIEAELLKYFRIKDAILFSELVGMKERKEKVTYFLSILHLAYRKIIELRQERIFEEDIEIRLIR</sequence>
<dbReference type="Gene3D" id="6.10.250.2410">
    <property type="match status" value="1"/>
</dbReference>
<dbReference type="STRING" id="387631.Asulf_00768"/>
<dbReference type="Gene3D" id="1.10.10.580">
    <property type="entry name" value="Structural maintenance of chromosome 1. Chain E"/>
    <property type="match status" value="1"/>
</dbReference>
<dbReference type="HOGENOM" id="CLU_070251_1_1_2"/>
<gene>
    <name evidence="1" type="ORF">Asulf_00768</name>
</gene>
<dbReference type="Pfam" id="PF02616">
    <property type="entry name" value="SMC_ScpA"/>
    <property type="match status" value="1"/>
</dbReference>
<organism evidence="1 2">
    <name type="scientific">Archaeoglobus sulfaticallidus PM70-1</name>
    <dbReference type="NCBI Taxonomy" id="387631"/>
    <lineage>
        <taxon>Archaea</taxon>
        <taxon>Methanobacteriati</taxon>
        <taxon>Methanobacteriota</taxon>
        <taxon>Archaeoglobi</taxon>
        <taxon>Archaeoglobales</taxon>
        <taxon>Archaeoglobaceae</taxon>
        <taxon>Archaeoglobus</taxon>
    </lineage>
</organism>